<evidence type="ECO:0000256" key="1">
    <source>
        <dbReference type="ARBA" id="ARBA00022964"/>
    </source>
</evidence>
<dbReference type="InterPro" id="IPR011051">
    <property type="entry name" value="RmlC_Cupin_sf"/>
</dbReference>
<dbReference type="InterPro" id="IPR047183">
    <property type="entry name" value="GDO-like"/>
</dbReference>
<feature type="domain" description="Cupin type-2" evidence="3">
    <location>
        <begin position="94"/>
        <end position="161"/>
    </location>
</feature>
<evidence type="ECO:0000259" key="3">
    <source>
        <dbReference type="Pfam" id="PF07883"/>
    </source>
</evidence>
<dbReference type="GO" id="GO:0051213">
    <property type="term" value="F:dioxygenase activity"/>
    <property type="evidence" value="ECO:0007669"/>
    <property type="project" value="UniProtKB-KW"/>
</dbReference>
<dbReference type="PANTHER" id="PTHR41517">
    <property type="entry name" value="1,2-DIOXYGENASE PROTEIN-RELATED"/>
    <property type="match status" value="1"/>
</dbReference>
<reference evidence="4 5" key="1">
    <citation type="submission" date="2018-08" db="EMBL/GenBank/DDBJ databases">
        <title>Genomic Encyclopedia of Archaeal and Bacterial Type Strains, Phase II (KMG-II): from individual species to whole genera.</title>
        <authorList>
            <person name="Goeker M."/>
        </authorList>
    </citation>
    <scope>NUCLEOTIDE SEQUENCE [LARGE SCALE GENOMIC DNA]</scope>
    <source>
        <strain evidence="4 5">DSM 582</strain>
    </source>
</reference>
<evidence type="ECO:0000313" key="5">
    <source>
        <dbReference type="Proteomes" id="UP000256794"/>
    </source>
</evidence>
<feature type="domain" description="Cupin type-2" evidence="3">
    <location>
        <begin position="262"/>
        <end position="327"/>
    </location>
</feature>
<name>A0AAQ0HHE9_PARVE</name>
<accession>A0AAQ0HHE9</accession>
<proteinExistence type="predicted"/>
<dbReference type="CDD" id="cd06992">
    <property type="entry name" value="cupin_GDO-like_C"/>
    <property type="match status" value="1"/>
</dbReference>
<dbReference type="CDD" id="cd02216">
    <property type="entry name" value="cupin_GDO-like_N"/>
    <property type="match status" value="1"/>
</dbReference>
<dbReference type="Gene3D" id="2.60.120.10">
    <property type="entry name" value="Jelly Rolls"/>
    <property type="match status" value="1"/>
</dbReference>
<dbReference type="Pfam" id="PF07883">
    <property type="entry name" value="Cupin_2"/>
    <property type="match status" value="2"/>
</dbReference>
<dbReference type="AlphaFoldDB" id="A0AAQ0HHE9"/>
<dbReference type="Proteomes" id="UP000256794">
    <property type="component" value="Unassembled WGS sequence"/>
</dbReference>
<comment type="caution">
    <text evidence="4">The sequence shown here is derived from an EMBL/GenBank/DDBJ whole genome shotgun (WGS) entry which is preliminary data.</text>
</comment>
<organism evidence="4 5">
    <name type="scientific">Paracoccus versutus</name>
    <name type="common">Thiobacillus versutus</name>
    <dbReference type="NCBI Taxonomy" id="34007"/>
    <lineage>
        <taxon>Bacteria</taxon>
        <taxon>Pseudomonadati</taxon>
        <taxon>Pseudomonadota</taxon>
        <taxon>Alphaproteobacteria</taxon>
        <taxon>Rhodobacterales</taxon>
        <taxon>Paracoccaceae</taxon>
        <taxon>Paracoccus</taxon>
    </lineage>
</organism>
<keyword evidence="5" id="KW-1185">Reference proteome</keyword>
<evidence type="ECO:0000313" key="4">
    <source>
        <dbReference type="EMBL" id="REG46444.1"/>
    </source>
</evidence>
<dbReference type="EMBL" id="QUMX01000015">
    <property type="protein sequence ID" value="REG46444.1"/>
    <property type="molecule type" value="Genomic_DNA"/>
</dbReference>
<keyword evidence="1" id="KW-0223">Dioxygenase</keyword>
<dbReference type="RefSeq" id="WP_036750961.1">
    <property type="nucleotide sequence ID" value="NZ_CP035284.1"/>
</dbReference>
<dbReference type="InterPro" id="IPR014710">
    <property type="entry name" value="RmlC-like_jellyroll"/>
</dbReference>
<gene>
    <name evidence="4" type="ORF">ATH84_101561</name>
</gene>
<evidence type="ECO:0000256" key="2">
    <source>
        <dbReference type="ARBA" id="ARBA00023002"/>
    </source>
</evidence>
<dbReference type="InterPro" id="IPR013096">
    <property type="entry name" value="Cupin_2"/>
</dbReference>
<protein>
    <submittedName>
        <fullName evidence="4">Gentisate 1,2-dioxygenase</fullName>
    </submittedName>
</protein>
<keyword evidence="2" id="KW-0560">Oxidoreductase</keyword>
<dbReference type="SUPFAM" id="SSF51182">
    <property type="entry name" value="RmlC-like cupins"/>
    <property type="match status" value="1"/>
</dbReference>
<dbReference type="PANTHER" id="PTHR41517:SF1">
    <property type="entry name" value="CUPIN"/>
    <property type="match status" value="1"/>
</dbReference>
<sequence>MAEVQMVDADERRTLIAELEKYNFRVSSPDRPLFTKEPNSSMVPVLWKAGDIAEQLEQIGSRLKLQAGGARRTLQLSNPGLPYGTTPTFWVSIQYILPGEIATAHRHMASALRFIMQGEGADTTVDGEMYQINEGDLVLTPNWTWHDHEHKGSEPMVWIDVLDISLVRSCHAVFFEDFESARQTPNVIPDESYRRFGSGLMRPLRRPEPKKYSPLLAYTSAMSEEALRQAAGLDPDPYDDVILEYQNPLTGESALPTIGTRLQMLRPGTHTRAHRHTGSAVYYVVRGEGATIIDGRRFEWAKGDFLALPPWAVHEHLNTGQSEAVLFQVNDIPALEKLGFYREQPA</sequence>